<dbReference type="SUPFAM" id="SSF117070">
    <property type="entry name" value="LEA14-like"/>
    <property type="match status" value="1"/>
</dbReference>
<protein>
    <recommendedName>
        <fullName evidence="6">Late embryogenesis abundant protein LEA-2 subgroup domain-containing protein</fullName>
    </recommendedName>
</protein>
<evidence type="ECO:0000256" key="3">
    <source>
        <dbReference type="ARBA" id="ARBA00022989"/>
    </source>
</evidence>
<dbReference type="InterPro" id="IPR044839">
    <property type="entry name" value="NDR1-like"/>
</dbReference>
<comment type="caution">
    <text evidence="7">The sequence shown here is derived from an EMBL/GenBank/DDBJ whole genome shotgun (WGS) entry which is preliminary data.</text>
</comment>
<keyword evidence="2 5" id="KW-0812">Transmembrane</keyword>
<comment type="subcellular location">
    <subcellularLocation>
        <location evidence="1">Membrane</location>
        <topology evidence="1">Single-pass membrane protein</topology>
    </subcellularLocation>
</comment>
<proteinExistence type="predicted"/>
<evidence type="ECO:0000259" key="6">
    <source>
        <dbReference type="Pfam" id="PF03168"/>
    </source>
</evidence>
<organism evidence="7 8">
    <name type="scientific">Lactuca sativa</name>
    <name type="common">Garden lettuce</name>
    <dbReference type="NCBI Taxonomy" id="4236"/>
    <lineage>
        <taxon>Eukaryota</taxon>
        <taxon>Viridiplantae</taxon>
        <taxon>Streptophyta</taxon>
        <taxon>Embryophyta</taxon>
        <taxon>Tracheophyta</taxon>
        <taxon>Spermatophyta</taxon>
        <taxon>Magnoliopsida</taxon>
        <taxon>eudicotyledons</taxon>
        <taxon>Gunneridae</taxon>
        <taxon>Pentapetalae</taxon>
        <taxon>asterids</taxon>
        <taxon>campanulids</taxon>
        <taxon>Asterales</taxon>
        <taxon>Asteraceae</taxon>
        <taxon>Cichorioideae</taxon>
        <taxon>Cichorieae</taxon>
        <taxon>Lactucinae</taxon>
        <taxon>Lactuca</taxon>
    </lineage>
</organism>
<dbReference type="InterPro" id="IPR004864">
    <property type="entry name" value="LEA_2"/>
</dbReference>
<sequence>MGKGEIDQIVGVGPSFITYLYTLLHNPFAGDRTTMTSRYYPSSSSSSTASIKGCCCCLGLLFSFLALLSLAIILVIVLAIKPKKPQFDLQQVTVQYINFAATNSFTSAVDSPSSTSLSLVIGMVFTAKNDNIAGIKYRDSTFNIMYRGVPLGRGTVPGFYQAAHSVKKVQTTVSVDRVNLLQADAAELVTDASVNDRVELRIMGDVSAKIRVIGITSPSVQVSIDCSIVISPSKQSLISKQCGFDGLQV</sequence>
<evidence type="ECO:0000256" key="4">
    <source>
        <dbReference type="ARBA" id="ARBA00023136"/>
    </source>
</evidence>
<evidence type="ECO:0000256" key="2">
    <source>
        <dbReference type="ARBA" id="ARBA00022692"/>
    </source>
</evidence>
<feature type="transmembrane region" description="Helical" evidence="5">
    <location>
        <begin position="58"/>
        <end position="80"/>
    </location>
</feature>
<gene>
    <name evidence="7" type="ORF">LSAT_V11C900503440</name>
</gene>
<accession>A0A9R1WTC8</accession>
<name>A0A9R1WTC8_LACSA</name>
<keyword evidence="4 5" id="KW-0472">Membrane</keyword>
<evidence type="ECO:0000256" key="5">
    <source>
        <dbReference type="SAM" id="Phobius"/>
    </source>
</evidence>
<evidence type="ECO:0000313" key="8">
    <source>
        <dbReference type="Proteomes" id="UP000235145"/>
    </source>
</evidence>
<feature type="domain" description="Late embryogenesis abundant protein LEA-2 subgroup" evidence="6">
    <location>
        <begin position="125"/>
        <end position="226"/>
    </location>
</feature>
<evidence type="ECO:0000256" key="1">
    <source>
        <dbReference type="ARBA" id="ARBA00004167"/>
    </source>
</evidence>
<dbReference type="Pfam" id="PF03168">
    <property type="entry name" value="LEA_2"/>
    <property type="match status" value="1"/>
</dbReference>
<dbReference type="EMBL" id="NBSK02000009">
    <property type="protein sequence ID" value="KAJ0187024.1"/>
    <property type="molecule type" value="Genomic_DNA"/>
</dbReference>
<dbReference type="Proteomes" id="UP000235145">
    <property type="component" value="Unassembled WGS sequence"/>
</dbReference>
<dbReference type="PANTHER" id="PTHR31234">
    <property type="entry name" value="LATE EMBRYOGENESIS ABUNDANT (LEA) HYDROXYPROLINE-RICH GLYCOPROTEIN FAMILY"/>
    <property type="match status" value="1"/>
</dbReference>
<dbReference type="GO" id="GO:0016020">
    <property type="term" value="C:membrane"/>
    <property type="evidence" value="ECO:0007669"/>
    <property type="project" value="UniProtKB-SubCell"/>
</dbReference>
<evidence type="ECO:0000313" key="7">
    <source>
        <dbReference type="EMBL" id="KAJ0187024.1"/>
    </source>
</evidence>
<reference evidence="7 8" key="1">
    <citation type="journal article" date="2017" name="Nat. Commun.">
        <title>Genome assembly with in vitro proximity ligation data and whole-genome triplication in lettuce.</title>
        <authorList>
            <person name="Reyes-Chin-Wo S."/>
            <person name="Wang Z."/>
            <person name="Yang X."/>
            <person name="Kozik A."/>
            <person name="Arikit S."/>
            <person name="Song C."/>
            <person name="Xia L."/>
            <person name="Froenicke L."/>
            <person name="Lavelle D.O."/>
            <person name="Truco M.J."/>
            <person name="Xia R."/>
            <person name="Zhu S."/>
            <person name="Xu C."/>
            <person name="Xu H."/>
            <person name="Xu X."/>
            <person name="Cox K."/>
            <person name="Korf I."/>
            <person name="Meyers B.C."/>
            <person name="Michelmore R.W."/>
        </authorList>
    </citation>
    <scope>NUCLEOTIDE SEQUENCE [LARGE SCALE GENOMIC DNA]</scope>
    <source>
        <strain evidence="8">cv. Salinas</strain>
        <tissue evidence="7">Seedlings</tissue>
    </source>
</reference>
<dbReference type="PANTHER" id="PTHR31234:SF52">
    <property type="entry name" value="LATE EMBRYOGENESIS ABUNDANT PROTEIN, LEA_2 SUBGROUP"/>
    <property type="match status" value="1"/>
</dbReference>
<dbReference type="AlphaFoldDB" id="A0A9R1WTC8"/>
<keyword evidence="8" id="KW-1185">Reference proteome</keyword>
<keyword evidence="3 5" id="KW-1133">Transmembrane helix</keyword>
<dbReference type="Gene3D" id="2.60.40.1820">
    <property type="match status" value="1"/>
</dbReference>
<dbReference type="GO" id="GO:0098542">
    <property type="term" value="P:defense response to other organism"/>
    <property type="evidence" value="ECO:0007669"/>
    <property type="project" value="InterPro"/>
</dbReference>